<feature type="compositionally biased region" description="Polar residues" evidence="1">
    <location>
        <begin position="1"/>
        <end position="15"/>
    </location>
</feature>
<keyword evidence="3" id="KW-1185">Reference proteome</keyword>
<evidence type="ECO:0000256" key="1">
    <source>
        <dbReference type="SAM" id="MobiDB-lite"/>
    </source>
</evidence>
<organism evidence="2 3">
    <name type="scientific">Austropuccinia psidii MF-1</name>
    <dbReference type="NCBI Taxonomy" id="1389203"/>
    <lineage>
        <taxon>Eukaryota</taxon>
        <taxon>Fungi</taxon>
        <taxon>Dikarya</taxon>
        <taxon>Basidiomycota</taxon>
        <taxon>Pucciniomycotina</taxon>
        <taxon>Pucciniomycetes</taxon>
        <taxon>Pucciniales</taxon>
        <taxon>Sphaerophragmiaceae</taxon>
        <taxon>Austropuccinia</taxon>
    </lineage>
</organism>
<protein>
    <submittedName>
        <fullName evidence="2">Uncharacterized protein</fullName>
    </submittedName>
</protein>
<feature type="compositionally biased region" description="Basic and acidic residues" evidence="1">
    <location>
        <begin position="16"/>
        <end position="30"/>
    </location>
</feature>
<sequence length="89" mass="10159">MKPQTQGHVSGNTTYQKEDIKPDSLLEKNPRSPSRYQDGDKVTYSEKEALKQLTEASSWTQFSGIEEHDHMELIDYIDGLFTTPQSIPD</sequence>
<dbReference type="OrthoDB" id="2507294at2759"/>
<evidence type="ECO:0000313" key="2">
    <source>
        <dbReference type="EMBL" id="MBW0524500.1"/>
    </source>
</evidence>
<feature type="region of interest" description="Disordered" evidence="1">
    <location>
        <begin position="1"/>
        <end position="43"/>
    </location>
</feature>
<reference evidence="2" key="1">
    <citation type="submission" date="2021-03" db="EMBL/GenBank/DDBJ databases">
        <title>Draft genome sequence of rust myrtle Austropuccinia psidii MF-1, a brazilian biotype.</title>
        <authorList>
            <person name="Quecine M.C."/>
            <person name="Pachon D.M.R."/>
            <person name="Bonatelli M.L."/>
            <person name="Correr F.H."/>
            <person name="Franceschini L.M."/>
            <person name="Leite T.F."/>
            <person name="Margarido G.R.A."/>
            <person name="Almeida C.A."/>
            <person name="Ferrarezi J.A."/>
            <person name="Labate C.A."/>
        </authorList>
    </citation>
    <scope>NUCLEOTIDE SEQUENCE</scope>
    <source>
        <strain evidence="2">MF-1</strain>
    </source>
</reference>
<name>A0A9Q3I2X0_9BASI</name>
<gene>
    <name evidence="2" type="ORF">O181_064215</name>
</gene>
<accession>A0A9Q3I2X0</accession>
<comment type="caution">
    <text evidence="2">The sequence shown here is derived from an EMBL/GenBank/DDBJ whole genome shotgun (WGS) entry which is preliminary data.</text>
</comment>
<dbReference type="EMBL" id="AVOT02031092">
    <property type="protein sequence ID" value="MBW0524500.1"/>
    <property type="molecule type" value="Genomic_DNA"/>
</dbReference>
<proteinExistence type="predicted"/>
<dbReference type="Proteomes" id="UP000765509">
    <property type="component" value="Unassembled WGS sequence"/>
</dbReference>
<dbReference type="AlphaFoldDB" id="A0A9Q3I2X0"/>
<evidence type="ECO:0000313" key="3">
    <source>
        <dbReference type="Proteomes" id="UP000765509"/>
    </source>
</evidence>